<evidence type="ECO:0000313" key="7">
    <source>
        <dbReference type="EMBL" id="ARO76473.1"/>
    </source>
</evidence>
<comment type="caution">
    <text evidence="6">Lacks conserved residue(s) required for the propagation of feature annotation.</text>
</comment>
<accession>A0A1X9PBX4</accession>
<organism evidence="7">
    <name type="scientific">Conogethes punctiferalis</name>
    <name type="common">Durian fruit borer</name>
    <name type="synonym">Astura punctiferalis</name>
    <dbReference type="NCBI Taxonomy" id="1133088"/>
    <lineage>
        <taxon>Eukaryota</taxon>
        <taxon>Metazoa</taxon>
        <taxon>Ecdysozoa</taxon>
        <taxon>Arthropoda</taxon>
        <taxon>Hexapoda</taxon>
        <taxon>Insecta</taxon>
        <taxon>Pterygota</taxon>
        <taxon>Neoptera</taxon>
        <taxon>Endopterygota</taxon>
        <taxon>Lepidoptera</taxon>
        <taxon>Glossata</taxon>
        <taxon>Ditrysia</taxon>
        <taxon>Pyraloidea</taxon>
        <taxon>Crambidae</taxon>
        <taxon>Spilomelinae</taxon>
        <taxon>Conogethes</taxon>
    </lineage>
</organism>
<dbReference type="InterPro" id="IPR013604">
    <property type="entry name" value="7TM_chemorcpt"/>
</dbReference>
<comment type="similarity">
    <text evidence="6">Belongs to the insect chemoreceptor superfamily. Gustatory receptor (GR) family.</text>
</comment>
<name>A0A1X9PBX4_CONPF</name>
<comment type="function">
    <text evidence="6">Gustatory receptor which mediates acceptance or avoidance behavior, depending on its substrates.</text>
</comment>
<evidence type="ECO:0000256" key="4">
    <source>
        <dbReference type="ARBA" id="ARBA00022989"/>
    </source>
</evidence>
<keyword evidence="2 6" id="KW-1003">Cell membrane</keyword>
<gene>
    <name evidence="7" type="primary">GR2</name>
</gene>
<dbReference type="AlphaFoldDB" id="A0A1X9PBX4"/>
<feature type="transmembrane region" description="Helical" evidence="6">
    <location>
        <begin position="94"/>
        <end position="117"/>
    </location>
</feature>
<feature type="transmembrane region" description="Helical" evidence="6">
    <location>
        <begin position="25"/>
        <end position="42"/>
    </location>
</feature>
<reference evidence="7" key="1">
    <citation type="submission" date="2016-04" db="EMBL/GenBank/DDBJ databases">
        <title>Deep sequencing-based transcriptome analysis of the yellow peach moth Conogethes punctiferalis (Guenee) antennae.</title>
        <authorList>
            <person name="Ge X."/>
            <person name="Zhang T."/>
            <person name="Wang Z."/>
            <person name="He K."/>
            <person name="Bai S."/>
        </authorList>
    </citation>
    <scope>NUCLEOTIDE SEQUENCE</scope>
</reference>
<evidence type="ECO:0000256" key="5">
    <source>
        <dbReference type="ARBA" id="ARBA00023136"/>
    </source>
</evidence>
<evidence type="ECO:0000256" key="2">
    <source>
        <dbReference type="ARBA" id="ARBA00022475"/>
    </source>
</evidence>
<comment type="subcellular location">
    <subcellularLocation>
        <location evidence="1 6">Cell membrane</location>
        <topology evidence="1 6">Multi-pass membrane protein</topology>
    </subcellularLocation>
</comment>
<evidence type="ECO:0000256" key="3">
    <source>
        <dbReference type="ARBA" id="ARBA00022692"/>
    </source>
</evidence>
<feature type="transmembrane region" description="Helical" evidence="6">
    <location>
        <begin position="193"/>
        <end position="212"/>
    </location>
</feature>
<feature type="transmembrane region" description="Helical" evidence="6">
    <location>
        <begin position="150"/>
        <end position="173"/>
    </location>
</feature>
<protein>
    <recommendedName>
        <fullName evidence="6">Gustatory receptor</fullName>
    </recommendedName>
</protein>
<feature type="transmembrane region" description="Helical" evidence="6">
    <location>
        <begin position="54"/>
        <end position="74"/>
    </location>
</feature>
<dbReference type="GO" id="GO:0005886">
    <property type="term" value="C:plasma membrane"/>
    <property type="evidence" value="ECO:0007669"/>
    <property type="project" value="UniProtKB-SubCell"/>
</dbReference>
<keyword evidence="4 6" id="KW-1133">Transmembrane helix</keyword>
<sequence length="333" mass="38211">MFSSAKKYFTDKNQDLTLLRLFKPVYIFFTMFGLFPYCMKFKTKHICVIIPRSIYLNILCAITVNIVLCIFGGMDIRNKTIEIIAGEGATVTQVNYILEVVLLQISCFSSYISIYYYRHRLVHILNDMASTWLELPSTNNRILENLRSHIIVTIIIPLFLTFLQIIMNCVWRVEWSTTLITIAYTCLEAVQLIALMFYYLLVLMLVALLSNVEEAIKTIHKTKPVSDNFTKIDGRVSTIQVRSIELTCVKAFEIKREINDAFQATILLNCLQSFHSIVSETHGIYYGLLVDKSLETDVVINVTLWVLCSLMKIYAFAYSGNLINLVVSGKPLR</sequence>
<proteinExistence type="evidence at transcript level"/>
<dbReference type="Pfam" id="PF08395">
    <property type="entry name" value="7tm_7"/>
    <property type="match status" value="1"/>
</dbReference>
<keyword evidence="3 6" id="KW-0812">Transmembrane</keyword>
<dbReference type="GO" id="GO:0007165">
    <property type="term" value="P:signal transduction"/>
    <property type="evidence" value="ECO:0007669"/>
    <property type="project" value="UniProtKB-KW"/>
</dbReference>
<evidence type="ECO:0000256" key="1">
    <source>
        <dbReference type="ARBA" id="ARBA00004651"/>
    </source>
</evidence>
<keyword evidence="6" id="KW-0807">Transducer</keyword>
<evidence type="ECO:0000256" key="6">
    <source>
        <dbReference type="RuleBase" id="RU363108"/>
    </source>
</evidence>
<dbReference type="EMBL" id="KX084518">
    <property type="protein sequence ID" value="ARO76473.1"/>
    <property type="molecule type" value="mRNA"/>
</dbReference>
<dbReference type="GO" id="GO:0050909">
    <property type="term" value="P:sensory perception of taste"/>
    <property type="evidence" value="ECO:0007669"/>
    <property type="project" value="InterPro"/>
</dbReference>
<keyword evidence="6 7" id="KW-0675">Receptor</keyword>
<keyword evidence="5 6" id="KW-0472">Membrane</keyword>